<sequence>MDTGTHANPLWSDGPEGIADGTVGEPATVEVTDWFIPLSDPAATTQVYAFPQAGGGCATFAGLADLLAPDLGFRGLNLPGRQARFAEPPRIALGPLIDDLATALARHHRPILLGYCSGALLAFLVARRLRARGLAPPAALVVASYAAPHQAEPRTDLHRLPSADFWREILSYGGVRPEVAGQPDFREIFEVALRADHELFAGYEYTDEPPLAVPVTVIVGDADHTLPAAVVEGWRDHTTREFRTVAVPGGHWLLDRDLRPVAEAVRDTAARLAAAETTARGSQSTGAR</sequence>
<dbReference type="InterPro" id="IPR020802">
    <property type="entry name" value="TesA-like"/>
</dbReference>
<keyword evidence="5" id="KW-1185">Reference proteome</keyword>
<dbReference type="SMART" id="SM00824">
    <property type="entry name" value="PKS_TE"/>
    <property type="match status" value="1"/>
</dbReference>
<organism evidence="4 5">
    <name type="scientific">Plantactinospora mayteni</name>
    <dbReference type="NCBI Taxonomy" id="566021"/>
    <lineage>
        <taxon>Bacteria</taxon>
        <taxon>Bacillati</taxon>
        <taxon>Actinomycetota</taxon>
        <taxon>Actinomycetes</taxon>
        <taxon>Micromonosporales</taxon>
        <taxon>Micromonosporaceae</taxon>
        <taxon>Plantactinospora</taxon>
    </lineage>
</organism>
<dbReference type="InterPro" id="IPR029058">
    <property type="entry name" value="AB_hydrolase_fold"/>
</dbReference>
<evidence type="ECO:0000313" key="5">
    <source>
        <dbReference type="Proteomes" id="UP000621500"/>
    </source>
</evidence>
<dbReference type="Proteomes" id="UP000621500">
    <property type="component" value="Unassembled WGS sequence"/>
</dbReference>
<evidence type="ECO:0000256" key="1">
    <source>
        <dbReference type="ARBA" id="ARBA00007169"/>
    </source>
</evidence>
<evidence type="ECO:0000313" key="4">
    <source>
        <dbReference type="EMBL" id="GIG94465.1"/>
    </source>
</evidence>
<dbReference type="RefSeq" id="WP_203856092.1">
    <property type="nucleotide sequence ID" value="NZ_BAAAZQ010000002.1"/>
</dbReference>
<dbReference type="InterPro" id="IPR001031">
    <property type="entry name" value="Thioesterase"/>
</dbReference>
<dbReference type="InterPro" id="IPR012223">
    <property type="entry name" value="TEII"/>
</dbReference>
<comment type="caution">
    <text evidence="4">The sequence shown here is derived from an EMBL/GenBank/DDBJ whole genome shotgun (WGS) entry which is preliminary data.</text>
</comment>
<name>A0ABQ4EI96_9ACTN</name>
<feature type="domain" description="Thioesterase TesA-like" evidence="3">
    <location>
        <begin position="48"/>
        <end position="269"/>
    </location>
</feature>
<evidence type="ECO:0000259" key="3">
    <source>
        <dbReference type="SMART" id="SM00824"/>
    </source>
</evidence>
<proteinExistence type="inferred from homology"/>
<gene>
    <name evidence="4" type="ORF">Pma05_10380</name>
</gene>
<dbReference type="EMBL" id="BONX01000004">
    <property type="protein sequence ID" value="GIG94465.1"/>
    <property type="molecule type" value="Genomic_DNA"/>
</dbReference>
<dbReference type="Pfam" id="PF00975">
    <property type="entry name" value="Thioesterase"/>
    <property type="match status" value="1"/>
</dbReference>
<evidence type="ECO:0000256" key="2">
    <source>
        <dbReference type="ARBA" id="ARBA00022801"/>
    </source>
</evidence>
<dbReference type="PANTHER" id="PTHR11487">
    <property type="entry name" value="THIOESTERASE"/>
    <property type="match status" value="1"/>
</dbReference>
<comment type="similarity">
    <text evidence="1">Belongs to the thioesterase family.</text>
</comment>
<protein>
    <submittedName>
        <fullName evidence="4">Thioesterase</fullName>
    </submittedName>
</protein>
<dbReference type="SUPFAM" id="SSF53474">
    <property type="entry name" value="alpha/beta-Hydrolases"/>
    <property type="match status" value="1"/>
</dbReference>
<keyword evidence="2" id="KW-0378">Hydrolase</keyword>
<reference evidence="4 5" key="1">
    <citation type="submission" date="2021-01" db="EMBL/GenBank/DDBJ databases">
        <title>Whole genome shotgun sequence of Plantactinospora mayteni NBRC 109088.</title>
        <authorList>
            <person name="Komaki H."/>
            <person name="Tamura T."/>
        </authorList>
    </citation>
    <scope>NUCLEOTIDE SEQUENCE [LARGE SCALE GENOMIC DNA]</scope>
    <source>
        <strain evidence="4 5">NBRC 109088</strain>
    </source>
</reference>
<accession>A0ABQ4EI96</accession>
<dbReference type="PANTHER" id="PTHR11487:SF0">
    <property type="entry name" value="S-ACYL FATTY ACID SYNTHASE THIOESTERASE, MEDIUM CHAIN"/>
    <property type="match status" value="1"/>
</dbReference>
<dbReference type="Gene3D" id="3.40.50.1820">
    <property type="entry name" value="alpha/beta hydrolase"/>
    <property type="match status" value="1"/>
</dbReference>